<sequence>MPQFVAGAHFYNHEMFGGIRPGEDVRLLSKAYFGLAVSAFASSFVYIGLRNGLLLMVCDELAFTPLETQAVDRLAELPAAFSFFVGLIADAIPVFGFRRKSYIIIGAVLTLGSLLLTSIAYCFDSSFRHVLGRGYVYLVAFLIGSVSVGSMISFASVQTMVVALSQREILKERGIIQANYLIARGSGQVVARILVFLVNRAGIAYQVSLMLLALTAISVMTIISTIVYLDEDQDFSRQTIRSKCDKHWVLSQQKAMWRTLSFISSFAFCLGFKFSEAQKALQEWSHAGSKTSLLLSSILVDFVMIGTVIVWRSYYMNTLWRRVFSVAPAASIISTVMVSTFTIPAILRNQIIYALLTGITGVSAAFIALSTLVPVTEIAQEGSEGGVAGLAISFYTISKVFANTFLSALQNSNVIDLGDPVQDSSHVRWTVATAQIVTVLVNALSFAGIVLLPMQKLDAQQLRTFGGFARSAGSVTVIVFVLLLVYCIVYNCLVLIPSTACVVIAGRSGCHPES</sequence>
<feature type="transmembrane region" description="Helical" evidence="7">
    <location>
        <begin position="255"/>
        <end position="274"/>
    </location>
</feature>
<reference evidence="9" key="1">
    <citation type="journal article" date="2010" name="Genome Biol.">
        <title>Genome sequence of the necrotrophic plant pathogen Pythium ultimum reveals original pathogenicity mechanisms and effector repertoire.</title>
        <authorList>
            <person name="Levesque C.A."/>
            <person name="Brouwer H."/>
            <person name="Cano L."/>
            <person name="Hamilton J.P."/>
            <person name="Holt C."/>
            <person name="Huitema E."/>
            <person name="Raffaele S."/>
            <person name="Robideau G.P."/>
            <person name="Thines M."/>
            <person name="Win J."/>
            <person name="Zerillo M.M."/>
            <person name="Beakes G.W."/>
            <person name="Boore J.L."/>
            <person name="Busam D."/>
            <person name="Dumas B."/>
            <person name="Ferriera S."/>
            <person name="Fuerstenberg S.I."/>
            <person name="Gachon C.M."/>
            <person name="Gaulin E."/>
            <person name="Govers F."/>
            <person name="Grenville-Briggs L."/>
            <person name="Horner N."/>
            <person name="Hostetler J."/>
            <person name="Jiang R.H."/>
            <person name="Johnson J."/>
            <person name="Krajaejun T."/>
            <person name="Lin H."/>
            <person name="Meijer H.J."/>
            <person name="Moore B."/>
            <person name="Morris P."/>
            <person name="Phuntmart V."/>
            <person name="Puiu D."/>
            <person name="Shetty J."/>
            <person name="Stajich J.E."/>
            <person name="Tripathy S."/>
            <person name="Wawra S."/>
            <person name="van West P."/>
            <person name="Whitty B.R."/>
            <person name="Coutinho P.M."/>
            <person name="Henrissat B."/>
            <person name="Martin F."/>
            <person name="Thomas P.D."/>
            <person name="Tyler B.M."/>
            <person name="De Vries R.P."/>
            <person name="Kamoun S."/>
            <person name="Yandell M."/>
            <person name="Tisserat N."/>
            <person name="Buell C.R."/>
        </authorList>
    </citation>
    <scope>NUCLEOTIDE SEQUENCE</scope>
    <source>
        <strain evidence="9">DAOM:BR144</strain>
    </source>
</reference>
<dbReference type="InParanoid" id="K3X0I1"/>
<comment type="similarity">
    <text evidence="2">Belongs to the major facilitator superfamily. Folate-biopterin transporter (TC 2.A.71) family.</text>
</comment>
<keyword evidence="5 7" id="KW-1133">Transmembrane helix</keyword>
<feature type="transmembrane region" description="Helical" evidence="7">
    <location>
        <begin position="352"/>
        <end position="375"/>
    </location>
</feature>
<dbReference type="SUPFAM" id="SSF103473">
    <property type="entry name" value="MFS general substrate transporter"/>
    <property type="match status" value="1"/>
</dbReference>
<evidence type="ECO:0000256" key="4">
    <source>
        <dbReference type="ARBA" id="ARBA00022692"/>
    </source>
</evidence>
<feature type="transmembrane region" description="Helical" evidence="7">
    <location>
        <begin position="102"/>
        <end position="123"/>
    </location>
</feature>
<evidence type="ECO:0000313" key="8">
    <source>
        <dbReference type="EnsemblProtists" id="PYU1_T010730"/>
    </source>
</evidence>
<evidence type="ECO:0000313" key="9">
    <source>
        <dbReference type="Proteomes" id="UP000019132"/>
    </source>
</evidence>
<accession>K3X0I1</accession>
<evidence type="ECO:0000256" key="7">
    <source>
        <dbReference type="SAM" id="Phobius"/>
    </source>
</evidence>
<keyword evidence="9" id="KW-1185">Reference proteome</keyword>
<feature type="transmembrane region" description="Helical" evidence="7">
    <location>
        <begin position="323"/>
        <end position="346"/>
    </location>
</feature>
<dbReference type="Proteomes" id="UP000019132">
    <property type="component" value="Unassembled WGS sequence"/>
</dbReference>
<feature type="transmembrane region" description="Helical" evidence="7">
    <location>
        <begin position="473"/>
        <end position="496"/>
    </location>
</feature>
<dbReference type="InterPro" id="IPR036259">
    <property type="entry name" value="MFS_trans_sf"/>
</dbReference>
<comment type="subcellular location">
    <subcellularLocation>
        <location evidence="1">Membrane</location>
        <topology evidence="1">Multi-pass membrane protein</topology>
    </subcellularLocation>
</comment>
<protein>
    <recommendedName>
        <fullName evidence="10">Major facilitator superfamily (MFS) profile domain-containing protein</fullName>
    </recommendedName>
</protein>
<evidence type="ECO:0000256" key="6">
    <source>
        <dbReference type="ARBA" id="ARBA00023136"/>
    </source>
</evidence>
<feature type="transmembrane region" description="Helical" evidence="7">
    <location>
        <begin position="203"/>
        <end position="229"/>
    </location>
</feature>
<evidence type="ECO:0000256" key="2">
    <source>
        <dbReference type="ARBA" id="ARBA00007015"/>
    </source>
</evidence>
<dbReference type="PANTHER" id="PTHR31585">
    <property type="entry name" value="FOLATE-BIOPTERIN TRANSPORTER 1, CHLOROPLASTIC"/>
    <property type="match status" value="1"/>
</dbReference>
<keyword evidence="4 7" id="KW-0812">Transmembrane</keyword>
<dbReference type="VEuPathDB" id="FungiDB:PYU1_G010707"/>
<evidence type="ECO:0000256" key="5">
    <source>
        <dbReference type="ARBA" id="ARBA00022989"/>
    </source>
</evidence>
<dbReference type="PANTHER" id="PTHR31585:SF5">
    <property type="entry name" value="RNA-BINDING S4 DOMAIN-CONTAINING PROTEIN"/>
    <property type="match status" value="1"/>
</dbReference>
<dbReference type="Pfam" id="PF03092">
    <property type="entry name" value="BT1"/>
    <property type="match status" value="1"/>
</dbReference>
<dbReference type="AlphaFoldDB" id="K3X0I1"/>
<dbReference type="EMBL" id="GL376592">
    <property type="status" value="NOT_ANNOTATED_CDS"/>
    <property type="molecule type" value="Genomic_DNA"/>
</dbReference>
<feature type="transmembrane region" description="Helical" evidence="7">
    <location>
        <begin position="32"/>
        <end position="57"/>
    </location>
</feature>
<proteinExistence type="inferred from homology"/>
<evidence type="ECO:0000256" key="3">
    <source>
        <dbReference type="ARBA" id="ARBA00022448"/>
    </source>
</evidence>
<reference evidence="8" key="3">
    <citation type="submission" date="2015-02" db="UniProtKB">
        <authorList>
            <consortium name="EnsemblProtists"/>
        </authorList>
    </citation>
    <scope>IDENTIFICATION</scope>
    <source>
        <strain evidence="8">DAOM BR144</strain>
    </source>
</reference>
<evidence type="ECO:0008006" key="10">
    <source>
        <dbReference type="Google" id="ProtNLM"/>
    </source>
</evidence>
<name>K3X0I1_GLOUD</name>
<feature type="transmembrane region" description="Helical" evidence="7">
    <location>
        <begin position="294"/>
        <end position="311"/>
    </location>
</feature>
<dbReference type="InterPro" id="IPR039309">
    <property type="entry name" value="BT1"/>
</dbReference>
<feature type="transmembrane region" description="Helical" evidence="7">
    <location>
        <begin position="429"/>
        <end position="452"/>
    </location>
</feature>
<reference evidence="9" key="2">
    <citation type="submission" date="2010-04" db="EMBL/GenBank/DDBJ databases">
        <authorList>
            <person name="Buell R."/>
            <person name="Hamilton J."/>
            <person name="Hostetler J."/>
        </authorList>
    </citation>
    <scope>NUCLEOTIDE SEQUENCE [LARGE SCALE GENOMIC DNA]</scope>
    <source>
        <strain evidence="9">DAOM:BR144</strain>
    </source>
</reference>
<keyword evidence="6 7" id="KW-0472">Membrane</keyword>
<feature type="transmembrane region" description="Helical" evidence="7">
    <location>
        <begin position="77"/>
        <end position="95"/>
    </location>
</feature>
<feature type="transmembrane region" description="Helical" evidence="7">
    <location>
        <begin position="135"/>
        <end position="157"/>
    </location>
</feature>
<keyword evidence="3" id="KW-0813">Transport</keyword>
<dbReference type="EnsemblProtists" id="PYU1_T010730">
    <property type="protein sequence ID" value="PYU1_T010730"/>
    <property type="gene ID" value="PYU1_G010707"/>
</dbReference>
<dbReference type="HOGENOM" id="CLU_018801_7_1_1"/>
<feature type="transmembrane region" description="Helical" evidence="7">
    <location>
        <begin position="387"/>
        <end position="409"/>
    </location>
</feature>
<dbReference type="GO" id="GO:0016020">
    <property type="term" value="C:membrane"/>
    <property type="evidence" value="ECO:0007669"/>
    <property type="project" value="UniProtKB-SubCell"/>
</dbReference>
<dbReference type="OMA" id="YIFSEAI"/>
<evidence type="ECO:0000256" key="1">
    <source>
        <dbReference type="ARBA" id="ARBA00004141"/>
    </source>
</evidence>
<organism evidence="8 9">
    <name type="scientific">Globisporangium ultimum (strain ATCC 200006 / CBS 805.95 / DAOM BR144)</name>
    <name type="common">Pythium ultimum</name>
    <dbReference type="NCBI Taxonomy" id="431595"/>
    <lineage>
        <taxon>Eukaryota</taxon>
        <taxon>Sar</taxon>
        <taxon>Stramenopiles</taxon>
        <taxon>Oomycota</taxon>
        <taxon>Peronosporomycetes</taxon>
        <taxon>Pythiales</taxon>
        <taxon>Pythiaceae</taxon>
        <taxon>Globisporangium</taxon>
    </lineage>
</organism>
<dbReference type="eggNOG" id="ENOG502RVQ5">
    <property type="taxonomic scope" value="Eukaryota"/>
</dbReference>